<feature type="signal peptide" evidence="1">
    <location>
        <begin position="1"/>
        <end position="28"/>
    </location>
</feature>
<dbReference type="InterPro" id="IPR036779">
    <property type="entry name" value="LysM_dom_sf"/>
</dbReference>
<sequence>MSSIIGRFLFLSCCALFSVAFAATSASAADEDTIIYTVKRGDTLIGLGNNYLAAPGNYRIVQRENAIRNPRFLPIGQTIRIRRDLLKYKAENARILSVRGNVTLLSGNSSGAAQNGQIVAEGMRITTGGSSFVTLGLSNGSRISLPSNSDVRVRLLRSYILGGSIDYDFDIVKGGTRSKVVPHKNKDDRYRVRTPKAVSAVRGTDFQSRYDSDTDRDFAEVVEGALAVGTASSDGVTDLPAGQGIALSQDGNVIREALLPEPKLIDPGKLQADPAILFAADPAAGESGYRFTLSSDAGFVDQIADIVTLDKQASFDGLDNGNYFVRARAIAGSGIQGQPVTFAFKRRLNGVKGSAGKGDDGYNFKWLSEGEGKRSFHFQLFSGQPGGVAIADETALSAGEISISDLPPGTYFWRVGAVQYLDNEVSTNWTDFEKLSIAP</sequence>
<evidence type="ECO:0000259" key="2">
    <source>
        <dbReference type="PROSITE" id="PS51782"/>
    </source>
</evidence>
<dbReference type="Pfam" id="PF01476">
    <property type="entry name" value="LysM"/>
    <property type="match status" value="1"/>
</dbReference>
<comment type="caution">
    <text evidence="3">The sequence shown here is derived from an EMBL/GenBank/DDBJ whole genome shotgun (WGS) entry which is preliminary data.</text>
</comment>
<protein>
    <submittedName>
        <fullName evidence="3">FecR domain-containing protein</fullName>
    </submittedName>
</protein>
<dbReference type="InterPro" id="IPR018392">
    <property type="entry name" value="LysM"/>
</dbReference>
<accession>A0ABV8RBT4</accession>
<dbReference type="EMBL" id="JBHSDH010000005">
    <property type="protein sequence ID" value="MFC4290867.1"/>
    <property type="molecule type" value="Genomic_DNA"/>
</dbReference>
<dbReference type="Proteomes" id="UP001595887">
    <property type="component" value="Unassembled WGS sequence"/>
</dbReference>
<dbReference type="Gene3D" id="2.60.120.1440">
    <property type="match status" value="1"/>
</dbReference>
<proteinExistence type="predicted"/>
<evidence type="ECO:0000313" key="4">
    <source>
        <dbReference type="Proteomes" id="UP001595887"/>
    </source>
</evidence>
<dbReference type="Pfam" id="PF04773">
    <property type="entry name" value="FecR"/>
    <property type="match status" value="1"/>
</dbReference>
<reference evidence="4" key="1">
    <citation type="journal article" date="2019" name="Int. J. Syst. Evol. Microbiol.">
        <title>The Global Catalogue of Microorganisms (GCM) 10K type strain sequencing project: providing services to taxonomists for standard genome sequencing and annotation.</title>
        <authorList>
            <consortium name="The Broad Institute Genomics Platform"/>
            <consortium name="The Broad Institute Genome Sequencing Center for Infectious Disease"/>
            <person name="Wu L."/>
            <person name="Ma J."/>
        </authorList>
    </citation>
    <scope>NUCLEOTIDE SEQUENCE [LARGE SCALE GENOMIC DNA]</scope>
    <source>
        <strain evidence="4">CECT 8531</strain>
    </source>
</reference>
<dbReference type="PANTHER" id="PTHR38731:SF1">
    <property type="entry name" value="FECR PROTEIN DOMAIN-CONTAINING PROTEIN"/>
    <property type="match status" value="1"/>
</dbReference>
<gene>
    <name evidence="3" type="ORF">ACFOWX_00360</name>
</gene>
<dbReference type="PANTHER" id="PTHR38731">
    <property type="entry name" value="LIPL45-RELATED LIPOPROTEIN-RELATED"/>
    <property type="match status" value="1"/>
</dbReference>
<dbReference type="PROSITE" id="PS51782">
    <property type="entry name" value="LYSM"/>
    <property type="match status" value="1"/>
</dbReference>
<keyword evidence="4" id="KW-1185">Reference proteome</keyword>
<dbReference type="InterPro" id="IPR006860">
    <property type="entry name" value="FecR"/>
</dbReference>
<organism evidence="3 4">
    <name type="scientific">Sphingorhabdus arenilitoris</name>
    <dbReference type="NCBI Taxonomy" id="1490041"/>
    <lineage>
        <taxon>Bacteria</taxon>
        <taxon>Pseudomonadati</taxon>
        <taxon>Pseudomonadota</taxon>
        <taxon>Alphaproteobacteria</taxon>
        <taxon>Sphingomonadales</taxon>
        <taxon>Sphingomonadaceae</taxon>
        <taxon>Sphingorhabdus</taxon>
    </lineage>
</organism>
<keyword evidence="1" id="KW-0732">Signal</keyword>
<feature type="chain" id="PRO_5045219974" evidence="1">
    <location>
        <begin position="29"/>
        <end position="439"/>
    </location>
</feature>
<dbReference type="RefSeq" id="WP_381420467.1">
    <property type="nucleotide sequence ID" value="NZ_JBHSDH010000005.1"/>
</dbReference>
<feature type="domain" description="LysM" evidence="2">
    <location>
        <begin position="34"/>
        <end position="81"/>
    </location>
</feature>
<dbReference type="Gene3D" id="3.10.350.10">
    <property type="entry name" value="LysM domain"/>
    <property type="match status" value="1"/>
</dbReference>
<evidence type="ECO:0000256" key="1">
    <source>
        <dbReference type="SAM" id="SignalP"/>
    </source>
</evidence>
<dbReference type="CDD" id="cd00118">
    <property type="entry name" value="LysM"/>
    <property type="match status" value="1"/>
</dbReference>
<evidence type="ECO:0000313" key="3">
    <source>
        <dbReference type="EMBL" id="MFC4290867.1"/>
    </source>
</evidence>
<name>A0ABV8RBT4_9SPHN</name>